<feature type="compositionally biased region" description="Polar residues" evidence="1">
    <location>
        <begin position="109"/>
        <end position="122"/>
    </location>
</feature>
<proteinExistence type="predicted"/>
<protein>
    <recommendedName>
        <fullName evidence="4">Receptor L-domain domain-containing protein</fullName>
    </recommendedName>
</protein>
<feature type="compositionally biased region" description="Low complexity" evidence="1">
    <location>
        <begin position="70"/>
        <end position="80"/>
    </location>
</feature>
<feature type="signal peptide" evidence="2">
    <location>
        <begin position="1"/>
        <end position="21"/>
    </location>
</feature>
<reference evidence="3" key="1">
    <citation type="submission" date="2015-11" db="EMBL/GenBank/DDBJ databases">
        <title>De novo transcriptome assembly of four potential Pierce s Disease insect vectors from Arizona vineyards.</title>
        <authorList>
            <person name="Tassone E.E."/>
        </authorList>
    </citation>
    <scope>NUCLEOTIDE SEQUENCE</scope>
</reference>
<feature type="compositionally biased region" description="Basic and acidic residues" evidence="1">
    <location>
        <begin position="81"/>
        <end position="93"/>
    </location>
</feature>
<feature type="region of interest" description="Disordered" evidence="1">
    <location>
        <begin position="109"/>
        <end position="138"/>
    </location>
</feature>
<feature type="compositionally biased region" description="Low complexity" evidence="1">
    <location>
        <begin position="129"/>
        <end position="138"/>
    </location>
</feature>
<dbReference type="EMBL" id="GEBQ01012777">
    <property type="protein sequence ID" value="JAT27200.1"/>
    <property type="molecule type" value="Transcribed_RNA"/>
</dbReference>
<name>A0A1B6LU58_9HEMI</name>
<keyword evidence="2" id="KW-0732">Signal</keyword>
<sequence length="185" mass="19782">MDALRQCVLLALVLLEVAGLAKDECRDGNANCEVMEIQEGMVSLECGGDIYRSSDTGSFDPENSDHEPSRLSSSSTTPVSDPHDTSPPDKTTTEDGYTLLATAGKITTQSSHELMDYTSPSPTDHGKLTGTSTTDTTGSNFTTNQNVESHWPGINTVKVTLLNNISILDISPFKNVRTVILNSSG</sequence>
<organism evidence="3">
    <name type="scientific">Graphocephala atropunctata</name>
    <dbReference type="NCBI Taxonomy" id="36148"/>
    <lineage>
        <taxon>Eukaryota</taxon>
        <taxon>Metazoa</taxon>
        <taxon>Ecdysozoa</taxon>
        <taxon>Arthropoda</taxon>
        <taxon>Hexapoda</taxon>
        <taxon>Insecta</taxon>
        <taxon>Pterygota</taxon>
        <taxon>Neoptera</taxon>
        <taxon>Paraneoptera</taxon>
        <taxon>Hemiptera</taxon>
        <taxon>Auchenorrhyncha</taxon>
        <taxon>Membracoidea</taxon>
        <taxon>Cicadellidae</taxon>
        <taxon>Cicadellinae</taxon>
        <taxon>Cicadellini</taxon>
        <taxon>Graphocephala</taxon>
    </lineage>
</organism>
<evidence type="ECO:0000256" key="2">
    <source>
        <dbReference type="SAM" id="SignalP"/>
    </source>
</evidence>
<feature type="non-terminal residue" evidence="3">
    <location>
        <position position="185"/>
    </location>
</feature>
<accession>A0A1B6LU58</accession>
<evidence type="ECO:0008006" key="4">
    <source>
        <dbReference type="Google" id="ProtNLM"/>
    </source>
</evidence>
<feature type="chain" id="PRO_5008587726" description="Receptor L-domain domain-containing protein" evidence="2">
    <location>
        <begin position="22"/>
        <end position="185"/>
    </location>
</feature>
<evidence type="ECO:0000256" key="1">
    <source>
        <dbReference type="SAM" id="MobiDB-lite"/>
    </source>
</evidence>
<feature type="region of interest" description="Disordered" evidence="1">
    <location>
        <begin position="53"/>
        <end position="95"/>
    </location>
</feature>
<evidence type="ECO:0000313" key="3">
    <source>
        <dbReference type="EMBL" id="JAT27200.1"/>
    </source>
</evidence>
<dbReference type="AlphaFoldDB" id="A0A1B6LU58"/>
<gene>
    <name evidence="3" type="ORF">g.52925</name>
</gene>